<name>A0A060TGF7_BLAAD</name>
<dbReference type="PANTHER" id="PTHR47369:SF1">
    <property type="entry name" value="BTB_POZ DOMAIN-CONTAINING PROTEIN"/>
    <property type="match status" value="1"/>
</dbReference>
<dbReference type="Pfam" id="PF00651">
    <property type="entry name" value="BTB"/>
    <property type="match status" value="1"/>
</dbReference>
<feature type="domain" description="BTB" evidence="2">
    <location>
        <begin position="39"/>
        <end position="109"/>
    </location>
</feature>
<dbReference type="SMART" id="SM00225">
    <property type="entry name" value="BTB"/>
    <property type="match status" value="1"/>
</dbReference>
<dbReference type="SUPFAM" id="SSF54695">
    <property type="entry name" value="POZ domain"/>
    <property type="match status" value="1"/>
</dbReference>
<dbReference type="AlphaFoldDB" id="A0A060TGF7"/>
<dbReference type="PROSITE" id="PS50097">
    <property type="entry name" value="BTB"/>
    <property type="match status" value="1"/>
</dbReference>
<dbReference type="InterPro" id="IPR000210">
    <property type="entry name" value="BTB/POZ_dom"/>
</dbReference>
<proteinExistence type="predicted"/>
<dbReference type="EMBL" id="HG937694">
    <property type="protein sequence ID" value="CDP38231.1"/>
    <property type="molecule type" value="Genomic_DNA"/>
</dbReference>
<dbReference type="InterPro" id="IPR011333">
    <property type="entry name" value="SKP1/BTB/POZ_sf"/>
</dbReference>
<protein>
    <submittedName>
        <fullName evidence="3">ARAD1D30074p</fullName>
    </submittedName>
</protein>
<reference evidence="3" key="2">
    <citation type="submission" date="2014-06" db="EMBL/GenBank/DDBJ databases">
        <title>The complete genome of Blastobotrys (Arxula) adeninivorans LS3 - a yeast of biotechnological interest.</title>
        <authorList>
            <person name="Kunze G."/>
            <person name="Gaillardin C."/>
            <person name="Czernicka M."/>
            <person name="Durrens P."/>
            <person name="Martin T."/>
            <person name="Boer E."/>
            <person name="Gabaldon T."/>
            <person name="Cruz J."/>
            <person name="Talla E."/>
            <person name="Marck C."/>
            <person name="Goffeau A."/>
            <person name="Barbe V."/>
            <person name="Baret P."/>
            <person name="Baronian K."/>
            <person name="Beier S."/>
            <person name="Bleykasten C."/>
            <person name="Bode R."/>
            <person name="Casaregola S."/>
            <person name="Despons L."/>
            <person name="Fairhead C."/>
            <person name="Giersberg M."/>
            <person name="Gierski P."/>
            <person name="Hahnel U."/>
            <person name="Hartmann A."/>
            <person name="Jankowska D."/>
            <person name="Jubin C."/>
            <person name="Jung P."/>
            <person name="Lafontaine I."/>
            <person name="Leh-Louis V."/>
            <person name="Lemaire M."/>
            <person name="Marcet-Houben M."/>
            <person name="Mascher M."/>
            <person name="Morel G."/>
            <person name="Richard G.-F."/>
            <person name="Riechen J."/>
            <person name="Sacerdot C."/>
            <person name="Sarkar A."/>
            <person name="Savel G."/>
            <person name="Schacherer J."/>
            <person name="Sherman D."/>
            <person name="Straub M.-L."/>
            <person name="Stein N."/>
            <person name="Thierry A."/>
            <person name="Trautwein-Schult A."/>
            <person name="Westhof E."/>
            <person name="Worch S."/>
            <person name="Dujon B."/>
            <person name="Souciet J.-L."/>
            <person name="Wincker P."/>
            <person name="Scholz U."/>
            <person name="Neuveglise N."/>
        </authorList>
    </citation>
    <scope>NUCLEOTIDE SEQUENCE</scope>
    <source>
        <strain evidence="3">LS3</strain>
    </source>
</reference>
<dbReference type="Gene3D" id="3.30.710.10">
    <property type="entry name" value="Potassium Channel Kv1.1, Chain A"/>
    <property type="match status" value="1"/>
</dbReference>
<gene>
    <name evidence="3" type="ORF">GNLVRS02_ARAD1D30074g</name>
</gene>
<feature type="region of interest" description="Disordered" evidence="1">
    <location>
        <begin position="1"/>
        <end position="26"/>
    </location>
</feature>
<reference evidence="3" key="1">
    <citation type="submission" date="2014-02" db="EMBL/GenBank/DDBJ databases">
        <authorList>
            <person name="Genoscope - CEA"/>
        </authorList>
    </citation>
    <scope>NUCLEOTIDE SEQUENCE</scope>
    <source>
        <strain evidence="3">LS3</strain>
    </source>
</reference>
<organism evidence="3">
    <name type="scientific">Blastobotrys adeninivorans</name>
    <name type="common">Yeast</name>
    <name type="synonym">Arxula adeninivorans</name>
    <dbReference type="NCBI Taxonomy" id="409370"/>
    <lineage>
        <taxon>Eukaryota</taxon>
        <taxon>Fungi</taxon>
        <taxon>Dikarya</taxon>
        <taxon>Ascomycota</taxon>
        <taxon>Saccharomycotina</taxon>
        <taxon>Dipodascomycetes</taxon>
        <taxon>Dipodascales</taxon>
        <taxon>Trichomonascaceae</taxon>
        <taxon>Blastobotrys</taxon>
    </lineage>
</organism>
<dbReference type="PANTHER" id="PTHR47369">
    <property type="entry name" value="BTB/POZ DOMAIN-CONTAINING PROTEIN"/>
    <property type="match status" value="1"/>
</dbReference>
<evidence type="ECO:0000256" key="1">
    <source>
        <dbReference type="SAM" id="MobiDB-lite"/>
    </source>
</evidence>
<sequence>MPGANNVPSFRRLSGKGHAERQSETQSVYERGFLQGRYSDVTVESFDKAYKLHRLQLSASPYFDKMFSSEWNEKEDEREEQGNRVYKLGLDDGLGITKEAFECVLARLYGYVDEKEDSNLCNLIATANYFGLDGMCWEGVTRIIDKSLTTDNVGEISNFFFNNDLGKFSNEVLTACKALLCDSLSTIPEALIAKVPGPVLAEVLSSDGLYVKDEEARFALVSRIYGSWRGPTASLEDIREVFNSGIHYCHFDSKSLLMGNAVRSALKLGLVSREVLKNAVWLRQQLQVRVLNGTSEMLGLISEEEEGKDDDEYTSGDDWFYPVPQEDGEEELKTFMPPLRFSVRLDVTTERSHSQTIWYGGSYWRVYCQKIDGSDQIGVYVHRAASRKGYGGVASETGSGAEQVTTKVKEYFDGRHASHYTGSFYSAWNSSDYEDKRKTASAYFEIYAYACEDSSLICLSSAPDTFDLGQSWGWKSSKLTKAVGNAAMDPIPQHATPMINLKH</sequence>
<evidence type="ECO:0000259" key="2">
    <source>
        <dbReference type="PROSITE" id="PS50097"/>
    </source>
</evidence>
<evidence type="ECO:0000313" key="3">
    <source>
        <dbReference type="EMBL" id="CDP38231.1"/>
    </source>
</evidence>
<accession>A0A060TGF7</accession>
<dbReference type="PhylomeDB" id="A0A060TGF7"/>